<evidence type="ECO:0000259" key="2">
    <source>
        <dbReference type="PROSITE" id="PS50268"/>
    </source>
</evidence>
<reference evidence="4" key="1">
    <citation type="submission" date="2020-02" db="EMBL/GenBank/DDBJ databases">
        <title>Genomic and physiological characterization of two novel Nitrospinaceae genera.</title>
        <authorList>
            <person name="Mueller A.J."/>
            <person name="Jung M.-Y."/>
            <person name="Strachan C.R."/>
            <person name="Herbold C.W."/>
            <person name="Kirkegaard R.H."/>
            <person name="Daims H."/>
        </authorList>
    </citation>
    <scope>NUCLEOTIDE SEQUENCE [LARGE SCALE GENOMIC DNA]</scope>
</reference>
<dbReference type="PROSITE" id="PS50268">
    <property type="entry name" value="CADHERIN_2"/>
    <property type="match status" value="1"/>
</dbReference>
<accession>A0A7T0G2N8</accession>
<name>A0A7T0G2N8_9BACT</name>
<dbReference type="Gene3D" id="2.60.120.560">
    <property type="entry name" value="Exo-inulinase, domain 1"/>
    <property type="match status" value="1"/>
</dbReference>
<keyword evidence="1" id="KW-0472">Membrane</keyword>
<dbReference type="AlphaFoldDB" id="A0A7T0G2N8"/>
<sequence>MCEANTSGERWTNERGFTLIGLMVGSGLSLVLIAMLVTVFQSQKESFILQNELNKMQANGRAAVNYITRGVQNSGFNVVRGTRFLAASDHYLTSVFDEDNDGVIEADEVFTYALSNSTGASTETFTISPFFDMDSDGAISSAETRDYSIGLTLGTPDFNLYMIKPNVGDSGSERSKLAEHIDNLIIRYYDKNDDPLPSGVTVDADGRPVPPYTLASSDMNDIRRLEIEVLVKSPNQDPRDEYLDSGAYTTGSAATVGGTTTYSDRHHRLTFESNASPRNLVMAPYGIMSIAASPNPVECPDDTTTVTATLLDSEGAAVGSGLTVNFNASDGTVGASSSTTNGSGEASTTLSYDWAAPNASITLSANSLITVGGSDFPVFNAIPVSFESGDGILTDNFDDGDSAGWTELGSVNWNVASQKYKTASNGSGQSLNGCASWQDYVAQVDLMRNGSLGLNEYAGLVLRYQDTTHQYQARILCLACAGNPAGHVYVLQLILLDTTESIMSMLGFTGTVLDQAVVVVTSGDYYTIKASVEGDALKAKIWLATDPEPASWDLEVTDSTYTEGKVGLMTTKNVMNFDNVSVNPITP</sequence>
<evidence type="ECO:0000313" key="4">
    <source>
        <dbReference type="Proteomes" id="UP000594464"/>
    </source>
</evidence>
<protein>
    <recommendedName>
        <fullName evidence="2">Cadherin domain-containing protein</fullName>
    </recommendedName>
</protein>
<dbReference type="PROSITE" id="PS00018">
    <property type="entry name" value="EF_HAND_1"/>
    <property type="match status" value="1"/>
</dbReference>
<dbReference type="InterPro" id="IPR008964">
    <property type="entry name" value="Invasin/intimin_cell_adhesion"/>
</dbReference>
<evidence type="ECO:0000313" key="3">
    <source>
        <dbReference type="EMBL" id="QPJ64504.1"/>
    </source>
</evidence>
<dbReference type="InterPro" id="IPR013783">
    <property type="entry name" value="Ig-like_fold"/>
</dbReference>
<dbReference type="SUPFAM" id="SSF49373">
    <property type="entry name" value="Invasin/intimin cell-adhesion fragments"/>
    <property type="match status" value="1"/>
</dbReference>
<dbReference type="GO" id="GO:0016020">
    <property type="term" value="C:membrane"/>
    <property type="evidence" value="ECO:0007669"/>
    <property type="project" value="InterPro"/>
</dbReference>
<gene>
    <name evidence="3" type="ORF">G3M78_03460</name>
</gene>
<dbReference type="EMBL" id="CP048620">
    <property type="protein sequence ID" value="QPJ64504.1"/>
    <property type="molecule type" value="Genomic_DNA"/>
</dbReference>
<feature type="domain" description="Cadherin" evidence="2">
    <location>
        <begin position="97"/>
        <end position="199"/>
    </location>
</feature>
<proteinExistence type="predicted"/>
<dbReference type="GO" id="GO:0007156">
    <property type="term" value="P:homophilic cell adhesion via plasma membrane adhesion molecules"/>
    <property type="evidence" value="ECO:0007669"/>
    <property type="project" value="InterPro"/>
</dbReference>
<dbReference type="InterPro" id="IPR002126">
    <property type="entry name" value="Cadherin-like_dom"/>
</dbReference>
<dbReference type="Gene3D" id="2.60.40.10">
    <property type="entry name" value="Immunoglobulins"/>
    <property type="match status" value="1"/>
</dbReference>
<keyword evidence="1" id="KW-0812">Transmembrane</keyword>
<dbReference type="KEGG" id="nva:G3M78_03460"/>
<organism evidence="3 4">
    <name type="scientific">Candidatus Nitrohelix vancouverensis</name>
    <dbReference type="NCBI Taxonomy" id="2705534"/>
    <lineage>
        <taxon>Bacteria</taxon>
        <taxon>Pseudomonadati</taxon>
        <taxon>Nitrospinota/Tectimicrobiota group</taxon>
        <taxon>Nitrospinota</taxon>
        <taxon>Nitrospinia</taxon>
        <taxon>Nitrospinales</taxon>
        <taxon>Nitrospinaceae</taxon>
        <taxon>Candidatus Nitrohelix</taxon>
    </lineage>
</organism>
<dbReference type="Proteomes" id="UP000594464">
    <property type="component" value="Chromosome"/>
</dbReference>
<dbReference type="InterPro" id="IPR018247">
    <property type="entry name" value="EF_Hand_1_Ca_BS"/>
</dbReference>
<dbReference type="GO" id="GO:0005509">
    <property type="term" value="F:calcium ion binding"/>
    <property type="evidence" value="ECO:0007669"/>
    <property type="project" value="InterPro"/>
</dbReference>
<keyword evidence="1" id="KW-1133">Transmembrane helix</keyword>
<evidence type="ECO:0000256" key="1">
    <source>
        <dbReference type="SAM" id="Phobius"/>
    </source>
</evidence>
<feature type="transmembrane region" description="Helical" evidence="1">
    <location>
        <begin position="17"/>
        <end position="40"/>
    </location>
</feature>